<dbReference type="SUPFAM" id="SSF51445">
    <property type="entry name" value="(Trans)glycosidases"/>
    <property type="match status" value="1"/>
</dbReference>
<dbReference type="InterPro" id="IPR011837">
    <property type="entry name" value="Glycogen_debranch_GlgX"/>
</dbReference>
<comment type="caution">
    <text evidence="6">The sequence shown here is derived from an EMBL/GenBank/DDBJ whole genome shotgun (WGS) entry which is preliminary data.</text>
</comment>
<dbReference type="CDD" id="cd02856">
    <property type="entry name" value="E_set_GDE_Isoamylase_N"/>
    <property type="match status" value="1"/>
</dbReference>
<dbReference type="InterPro" id="IPR006047">
    <property type="entry name" value="GH13_cat_dom"/>
</dbReference>
<dbReference type="RefSeq" id="WP_381216663.1">
    <property type="nucleotide sequence ID" value="NZ_JBHSPC010000082.1"/>
</dbReference>
<dbReference type="PANTHER" id="PTHR43002">
    <property type="entry name" value="GLYCOGEN DEBRANCHING ENZYME"/>
    <property type="match status" value="1"/>
</dbReference>
<dbReference type="EC" id="3.2.1.196" evidence="6"/>
<evidence type="ECO:0000313" key="6">
    <source>
        <dbReference type="EMBL" id="MFC5673226.1"/>
    </source>
</evidence>
<gene>
    <name evidence="6" type="primary">glgX</name>
    <name evidence="6" type="ORF">ACFP2V_24890</name>
</gene>
<sequence length="773" mass="86676">MQVWPGEAYPLGATYDGAGTNFAVFTEAADRVELCLLHDDGSETAVELRESDAFVRHAYLPGVMPGQRYGFRVHGPYAPERGLRCNSAKLLLDPYARAISGSVRWGEEVYGYHFDAPDRRNDLDSAPHTMTSVVVNPYFDWGDDRLPRTEYHHTVIYEAHVKGLTMRHPGLPEELRGTYAGLAHPAVIEHLTELGVTALELMPVHQFVNDHRLVDMGLNNYWGYNTLGFFAPHNAYASWGDRGQQVLEFKSAVKALHEAGIEVILDVVYNHTAEGNHLGPTLSFKGIDNPSYYRLSDDPRYYMDTTGTGNSLLMRSPHVLQMIMDSLRYWVTEMHVDGFRFDLAATLARQFHEVDRLSSFFDLVQQDPVVSQVKLIAEPWDVGEGGYQVGNFPPLWTEWNGKYRDTVRDLWRGEPRALAEFASRLTGSSDLYQDDGRRPLASINFVTCHDGFTLHDLVSYDDKHNTANGEDNRDGESHNRSWNSGVEGDTDDPDVLRLRARQMRNFIATLMLSQGVPMISHGDEVARTQGGNNNAYCQDNELSWLDWPSEREGRRHRDEREKHDSDTGGDGGADRGDGGADRGDGGADRGDGGADRGYDGADRGDGGADRGYDGADRGYDARLRMLDFTRAMVWLRKNHPVFRRRRFFHGRPVEGTHDDLSDIAWFTPEGTEMTQWDWDQARASALTVFLNGNTISEPGRRGERITDDSFLLMFNASPGPLEFVVPVDHGRQWQVVVDTAREDGVPPGTGPKVRAGARLSLTDRSLTVLQRPA</sequence>
<dbReference type="EMBL" id="JBHSPC010000082">
    <property type="protein sequence ID" value="MFC5673226.1"/>
    <property type="molecule type" value="Genomic_DNA"/>
</dbReference>
<dbReference type="InterPro" id="IPR014756">
    <property type="entry name" value="Ig_E-set"/>
</dbReference>
<evidence type="ECO:0000259" key="5">
    <source>
        <dbReference type="SMART" id="SM00642"/>
    </source>
</evidence>
<evidence type="ECO:0000256" key="2">
    <source>
        <dbReference type="ARBA" id="ARBA00022801"/>
    </source>
</evidence>
<accession>A0ABW0XWE6</accession>
<dbReference type="NCBIfam" id="TIGR02100">
    <property type="entry name" value="glgX_debranch"/>
    <property type="match status" value="1"/>
</dbReference>
<keyword evidence="7" id="KW-1185">Reference proteome</keyword>
<dbReference type="Gene3D" id="2.60.40.10">
    <property type="entry name" value="Immunoglobulins"/>
    <property type="match status" value="1"/>
</dbReference>
<organism evidence="6 7">
    <name type="scientific">Streptomyces incanus</name>
    <dbReference type="NCBI Taxonomy" id="887453"/>
    <lineage>
        <taxon>Bacteria</taxon>
        <taxon>Bacillati</taxon>
        <taxon>Actinomycetota</taxon>
        <taxon>Actinomycetes</taxon>
        <taxon>Kitasatosporales</taxon>
        <taxon>Streptomycetaceae</taxon>
        <taxon>Streptomyces</taxon>
    </lineage>
</organism>
<dbReference type="InterPro" id="IPR017853">
    <property type="entry name" value="GH"/>
</dbReference>
<dbReference type="Gene3D" id="2.60.40.1180">
    <property type="entry name" value="Golgi alpha-mannosidase II"/>
    <property type="match status" value="1"/>
</dbReference>
<dbReference type="SUPFAM" id="SSF81296">
    <property type="entry name" value="E set domains"/>
    <property type="match status" value="1"/>
</dbReference>
<dbReference type="CDD" id="cd11326">
    <property type="entry name" value="AmyAc_Glg_debranch"/>
    <property type="match status" value="1"/>
</dbReference>
<dbReference type="GO" id="GO:0120549">
    <property type="term" value="F:limit dextrin alpha-1,6-maltotetraose-hydrolase activity"/>
    <property type="evidence" value="ECO:0007669"/>
    <property type="project" value="UniProtKB-EC"/>
</dbReference>
<proteinExistence type="inferred from homology"/>
<evidence type="ECO:0000256" key="1">
    <source>
        <dbReference type="ARBA" id="ARBA00008061"/>
    </source>
</evidence>
<dbReference type="SUPFAM" id="SSF51011">
    <property type="entry name" value="Glycosyl hydrolase domain"/>
    <property type="match status" value="1"/>
</dbReference>
<feature type="region of interest" description="Disordered" evidence="4">
    <location>
        <begin position="465"/>
        <end position="494"/>
    </location>
</feature>
<feature type="compositionally biased region" description="Basic and acidic residues" evidence="4">
    <location>
        <begin position="465"/>
        <end position="479"/>
    </location>
</feature>
<dbReference type="Pfam" id="PF02922">
    <property type="entry name" value="CBM_48"/>
    <property type="match status" value="1"/>
</dbReference>
<feature type="region of interest" description="Disordered" evidence="4">
    <location>
        <begin position="548"/>
        <end position="614"/>
    </location>
</feature>
<feature type="domain" description="Glycosyl hydrolase family 13 catalytic" evidence="5">
    <location>
        <begin position="154"/>
        <end position="558"/>
    </location>
</feature>
<name>A0ABW0XWE6_9ACTN</name>
<comment type="similarity">
    <text evidence="1">Belongs to the glycosyl hydrolase 13 family.</text>
</comment>
<dbReference type="SMART" id="SM00642">
    <property type="entry name" value="Aamy"/>
    <property type="match status" value="1"/>
</dbReference>
<evidence type="ECO:0000256" key="4">
    <source>
        <dbReference type="SAM" id="MobiDB-lite"/>
    </source>
</evidence>
<reference evidence="7" key="1">
    <citation type="journal article" date="2019" name="Int. J. Syst. Evol. Microbiol.">
        <title>The Global Catalogue of Microorganisms (GCM) 10K type strain sequencing project: providing services to taxonomists for standard genome sequencing and annotation.</title>
        <authorList>
            <consortium name="The Broad Institute Genomics Platform"/>
            <consortium name="The Broad Institute Genome Sequencing Center for Infectious Disease"/>
            <person name="Wu L."/>
            <person name="Ma J."/>
        </authorList>
    </citation>
    <scope>NUCLEOTIDE SEQUENCE [LARGE SCALE GENOMIC DNA]</scope>
    <source>
        <strain evidence="7">JCM 13852</strain>
    </source>
</reference>
<dbReference type="Gene3D" id="3.20.20.80">
    <property type="entry name" value="Glycosidases"/>
    <property type="match status" value="1"/>
</dbReference>
<dbReference type="InterPro" id="IPR013783">
    <property type="entry name" value="Ig-like_fold"/>
</dbReference>
<dbReference type="InterPro" id="IPR044505">
    <property type="entry name" value="GlgX_Isoamylase_N_E_set"/>
</dbReference>
<keyword evidence="3 6" id="KW-0326">Glycosidase</keyword>
<dbReference type="InterPro" id="IPR013780">
    <property type="entry name" value="Glyco_hydro_b"/>
</dbReference>
<evidence type="ECO:0000313" key="7">
    <source>
        <dbReference type="Proteomes" id="UP001596183"/>
    </source>
</evidence>
<evidence type="ECO:0000256" key="3">
    <source>
        <dbReference type="ARBA" id="ARBA00023295"/>
    </source>
</evidence>
<dbReference type="Proteomes" id="UP001596183">
    <property type="component" value="Unassembled WGS sequence"/>
</dbReference>
<protein>
    <submittedName>
        <fullName evidence="6">Glycogen debranching protein GlgX</fullName>
        <ecNumber evidence="6">3.2.1.196</ecNumber>
    </submittedName>
</protein>
<dbReference type="InterPro" id="IPR004193">
    <property type="entry name" value="Glyco_hydro_13_N"/>
</dbReference>
<keyword evidence="2 6" id="KW-0378">Hydrolase</keyword>